<evidence type="ECO:0000256" key="3">
    <source>
        <dbReference type="ARBA" id="ARBA00037217"/>
    </source>
</evidence>
<evidence type="ECO:0000256" key="1">
    <source>
        <dbReference type="ARBA" id="ARBA00004305"/>
    </source>
</evidence>
<comment type="caution">
    <text evidence="8">The sequence shown here is derived from an EMBL/GenBank/DDBJ whole genome shotgun (WGS) entry which is preliminary data.</text>
</comment>
<evidence type="ECO:0000313" key="9">
    <source>
        <dbReference type="Proteomes" id="UP000054636"/>
    </source>
</evidence>
<sequence>MKAPTALLRKKWLSLRQTWKRVDYLCGIYDGPATKILDKWFESDVLKATLATDAIIGAKVSPSTPGSAYILFHHVMGEVNGIKGAWGHVKGGMGGVSKAIEKAATEAGAEIHVSSPVKSISVHDGKARGVCLQSGDVIESDCILSNASPVTTVLDLLDQNDLPEEVVKHFRRNWNSESASTKIEDAFLDAQHGICSKRPVIEMNIPTSLDPTIAPPGKTATSTFLKSQ</sequence>
<comment type="function">
    <text evidence="3">Probable oxidoreductase that may play a role as regulator of mitochondrial function.</text>
</comment>
<dbReference type="GO" id="GO:0016491">
    <property type="term" value="F:oxidoreductase activity"/>
    <property type="evidence" value="ECO:0007669"/>
    <property type="project" value="InterPro"/>
</dbReference>
<comment type="similarity">
    <text evidence="2">Belongs to the carotenoid/retinoid oxidoreductase family.</text>
</comment>
<gene>
    <name evidence="8" type="ORF">AM588_10008057</name>
</gene>
<dbReference type="Gene3D" id="3.50.50.60">
    <property type="entry name" value="FAD/NAD(P)-binding domain"/>
    <property type="match status" value="1"/>
</dbReference>
<dbReference type="PANTHER" id="PTHR10668">
    <property type="entry name" value="PHYTOENE DEHYDROGENASE"/>
    <property type="match status" value="1"/>
</dbReference>
<protein>
    <recommendedName>
        <fullName evidence="5">Pyridine nucleotide-disulfide oxidoreductase domain-containing protein 2</fullName>
    </recommendedName>
</protein>
<dbReference type="PANTHER" id="PTHR10668:SF103">
    <property type="entry name" value="PYRIDINE NUCLEOTIDE-DISULFIDE OXIDOREDUCTASE DOMAIN-CONTAINING PROTEIN 2"/>
    <property type="match status" value="1"/>
</dbReference>
<feature type="region of interest" description="Disordered" evidence="6">
    <location>
        <begin position="207"/>
        <end position="228"/>
    </location>
</feature>
<comment type="subunit">
    <text evidence="4">Interacts with COX5B; this interaction may contribute to localize PYROXD2 to the inner face of the inner mitochondrial membrane.</text>
</comment>
<evidence type="ECO:0000256" key="6">
    <source>
        <dbReference type="SAM" id="MobiDB-lite"/>
    </source>
</evidence>
<reference evidence="8 9" key="1">
    <citation type="submission" date="2015-11" db="EMBL/GenBank/DDBJ databases">
        <title>Genomes and virulence difference between two physiological races of Phytophthora nicotianae.</title>
        <authorList>
            <person name="Liu H."/>
            <person name="Ma X."/>
            <person name="Yu H."/>
            <person name="Fang D."/>
            <person name="Li Y."/>
            <person name="Wang X."/>
            <person name="Wang W."/>
            <person name="Dong Y."/>
            <person name="Xiao B."/>
        </authorList>
    </citation>
    <scope>NUCLEOTIDE SEQUENCE [LARGE SCALE GENOMIC DNA]</scope>
    <source>
        <strain evidence="9">race 1</strain>
    </source>
</reference>
<comment type="subcellular location">
    <subcellularLocation>
        <location evidence="1">Mitochondrion matrix</location>
    </subcellularLocation>
</comment>
<dbReference type="SUPFAM" id="SSF51905">
    <property type="entry name" value="FAD/NAD(P)-binding domain"/>
    <property type="match status" value="1"/>
</dbReference>
<evidence type="ECO:0000313" key="8">
    <source>
        <dbReference type="EMBL" id="KUF93507.1"/>
    </source>
</evidence>
<evidence type="ECO:0000256" key="4">
    <source>
        <dbReference type="ARBA" id="ARBA00038825"/>
    </source>
</evidence>
<organism evidence="8 9">
    <name type="scientific">Phytophthora nicotianae</name>
    <name type="common">Potato buckeye rot agent</name>
    <name type="synonym">Phytophthora parasitica</name>
    <dbReference type="NCBI Taxonomy" id="4792"/>
    <lineage>
        <taxon>Eukaryota</taxon>
        <taxon>Sar</taxon>
        <taxon>Stramenopiles</taxon>
        <taxon>Oomycota</taxon>
        <taxon>Peronosporomycetes</taxon>
        <taxon>Peronosporales</taxon>
        <taxon>Peronosporaceae</taxon>
        <taxon>Phytophthora</taxon>
    </lineage>
</organism>
<dbReference type="AlphaFoldDB" id="A0A0W8DAV8"/>
<dbReference type="GO" id="GO:0005759">
    <property type="term" value="C:mitochondrial matrix"/>
    <property type="evidence" value="ECO:0007669"/>
    <property type="project" value="UniProtKB-SubCell"/>
</dbReference>
<dbReference type="Pfam" id="PF01593">
    <property type="entry name" value="Amino_oxidase"/>
    <property type="match status" value="1"/>
</dbReference>
<name>A0A0W8DAV8_PHYNI</name>
<evidence type="ECO:0000259" key="7">
    <source>
        <dbReference type="Pfam" id="PF01593"/>
    </source>
</evidence>
<dbReference type="Proteomes" id="UP000054636">
    <property type="component" value="Unassembled WGS sequence"/>
</dbReference>
<accession>A0A0W8DAV8</accession>
<evidence type="ECO:0000256" key="5">
    <source>
        <dbReference type="ARBA" id="ARBA00040298"/>
    </source>
</evidence>
<dbReference type="InterPro" id="IPR036188">
    <property type="entry name" value="FAD/NAD-bd_sf"/>
</dbReference>
<feature type="domain" description="Amine oxidase" evidence="7">
    <location>
        <begin position="51"/>
        <end position="174"/>
    </location>
</feature>
<feature type="compositionally biased region" description="Polar residues" evidence="6">
    <location>
        <begin position="219"/>
        <end position="228"/>
    </location>
</feature>
<dbReference type="EMBL" id="LNFP01000379">
    <property type="protein sequence ID" value="KUF93507.1"/>
    <property type="molecule type" value="Genomic_DNA"/>
</dbReference>
<dbReference type="InterPro" id="IPR002937">
    <property type="entry name" value="Amino_oxidase"/>
</dbReference>
<proteinExistence type="inferred from homology"/>
<evidence type="ECO:0000256" key="2">
    <source>
        <dbReference type="ARBA" id="ARBA00006046"/>
    </source>
</evidence>